<feature type="domain" description="DUF4806" evidence="2">
    <location>
        <begin position="461"/>
        <end position="535"/>
    </location>
</feature>
<protein>
    <submittedName>
        <fullName evidence="3">Histone-lysine N-methyltransferase 2C-like 2</fullName>
    </submittedName>
</protein>
<dbReference type="Pfam" id="PF16064">
    <property type="entry name" value="DUF4806"/>
    <property type="match status" value="1"/>
</dbReference>
<dbReference type="Proteomes" id="UP000747542">
    <property type="component" value="Unassembled WGS sequence"/>
</dbReference>
<dbReference type="InterPro" id="IPR032071">
    <property type="entry name" value="DUF4806"/>
</dbReference>
<sequence>MEMSEVKLRSIMPASGESVLTPVTVSSENKSTGQDIDTLDDEFLFIHNSVVQRLINMKCDDCQEKQFDSKCRKVFGLVNSISVTCRHCGKGQQINPFERGEEEYHQVHKLITQYVLNSKGGQELLGELLKIKMEKEVVADTEMDEEEHPAVEVNIKEETEDFDLANGLELSETVNALVGMLTSEDKDNKDDNDSGHSDQHITINQTSTAALSNRDQHLPELFGERFPETRMWCRAVWLKHGEKMEGMLPANWIKGDTVYWPPGVHAKKAMAERHEPTATWRRFMLVKVKYMLGSKIDKAHNYTTKLDMATPQQQHEKKNFTDYSAEKYGNGASDYEEEMEEYDDESIEERNTDQMSKPRRRSISRSRSRSPLRGMQSSKVPSFAWSPSQQHSVSQFHSRLPPNRQASKSTGDRNLDRFPLPTAEFQKRVLYLLSEVMEQIVHMSSMPSITDSGDHHIVQASSLQDLTELENSLNGRGRHQQMIHHLFSIGGLNIKDSVQKIMGRLMTNDVMAQLNMRGNRGKVAFCKMTNLYNAIIASVRKQFPDATETEVGAVMATTLRYAPDRRGGGGRRKSTESAK</sequence>
<organism evidence="3 4">
    <name type="scientific">Homarus americanus</name>
    <name type="common">American lobster</name>
    <dbReference type="NCBI Taxonomy" id="6706"/>
    <lineage>
        <taxon>Eukaryota</taxon>
        <taxon>Metazoa</taxon>
        <taxon>Ecdysozoa</taxon>
        <taxon>Arthropoda</taxon>
        <taxon>Crustacea</taxon>
        <taxon>Multicrustacea</taxon>
        <taxon>Malacostraca</taxon>
        <taxon>Eumalacostraca</taxon>
        <taxon>Eucarida</taxon>
        <taxon>Decapoda</taxon>
        <taxon>Pleocyemata</taxon>
        <taxon>Astacidea</taxon>
        <taxon>Nephropoidea</taxon>
        <taxon>Nephropidae</taxon>
        <taxon>Homarus</taxon>
    </lineage>
</organism>
<dbReference type="AlphaFoldDB" id="A0A8J5JVN2"/>
<dbReference type="PANTHER" id="PTHR34153">
    <property type="entry name" value="SI:CH211-262H13.3-RELATED-RELATED"/>
    <property type="match status" value="1"/>
</dbReference>
<accession>A0A8J5JVN2</accession>
<evidence type="ECO:0000313" key="3">
    <source>
        <dbReference type="EMBL" id="KAG7160104.1"/>
    </source>
</evidence>
<evidence type="ECO:0000259" key="2">
    <source>
        <dbReference type="Pfam" id="PF16064"/>
    </source>
</evidence>
<reference evidence="3" key="1">
    <citation type="journal article" date="2021" name="Sci. Adv.">
        <title>The American lobster genome reveals insights on longevity, neural, and immune adaptations.</title>
        <authorList>
            <person name="Polinski J.M."/>
            <person name="Zimin A.V."/>
            <person name="Clark K.F."/>
            <person name="Kohn A.B."/>
            <person name="Sadowski N."/>
            <person name="Timp W."/>
            <person name="Ptitsyn A."/>
            <person name="Khanna P."/>
            <person name="Romanova D.Y."/>
            <person name="Williams P."/>
            <person name="Greenwood S.J."/>
            <person name="Moroz L.L."/>
            <person name="Walt D.R."/>
            <person name="Bodnar A.G."/>
        </authorList>
    </citation>
    <scope>NUCLEOTIDE SEQUENCE</scope>
    <source>
        <strain evidence="3">GMGI-L3</strain>
    </source>
</reference>
<name>A0A8J5JVN2_HOMAM</name>
<feature type="compositionally biased region" description="Polar residues" evidence="1">
    <location>
        <begin position="375"/>
        <end position="397"/>
    </location>
</feature>
<comment type="caution">
    <text evidence="3">The sequence shown here is derived from an EMBL/GenBank/DDBJ whole genome shotgun (WGS) entry which is preliminary data.</text>
</comment>
<dbReference type="PANTHER" id="PTHR34153:SF2">
    <property type="entry name" value="SI:CH211-262H13.3-RELATED"/>
    <property type="match status" value="1"/>
</dbReference>
<feature type="compositionally biased region" description="Basic residues" evidence="1">
    <location>
        <begin position="357"/>
        <end position="370"/>
    </location>
</feature>
<evidence type="ECO:0000256" key="1">
    <source>
        <dbReference type="SAM" id="MobiDB-lite"/>
    </source>
</evidence>
<dbReference type="EMBL" id="JAHLQT010031643">
    <property type="protein sequence ID" value="KAG7160104.1"/>
    <property type="molecule type" value="Genomic_DNA"/>
</dbReference>
<keyword evidence="4" id="KW-1185">Reference proteome</keyword>
<evidence type="ECO:0000313" key="4">
    <source>
        <dbReference type="Proteomes" id="UP000747542"/>
    </source>
</evidence>
<proteinExistence type="predicted"/>
<feature type="compositionally biased region" description="Acidic residues" evidence="1">
    <location>
        <begin position="334"/>
        <end position="347"/>
    </location>
</feature>
<feature type="region of interest" description="Disordered" evidence="1">
    <location>
        <begin position="307"/>
        <end position="418"/>
    </location>
</feature>
<gene>
    <name evidence="3" type="primary">Kmt2c-L2</name>
    <name evidence="3" type="ORF">Hamer_G012642</name>
</gene>
<dbReference type="OrthoDB" id="6609483at2759"/>